<dbReference type="PANTHER" id="PTHR34385:SF1">
    <property type="entry name" value="PEPTIDOGLYCAN L-ALANYL-D-GLUTAMATE ENDOPEPTIDASE CWLK"/>
    <property type="match status" value="1"/>
</dbReference>
<dbReference type="InterPro" id="IPR009045">
    <property type="entry name" value="Zn_M74/Hedgehog-like"/>
</dbReference>
<dbReference type="Pfam" id="PF02557">
    <property type="entry name" value="VanY"/>
    <property type="match status" value="1"/>
</dbReference>
<dbReference type="PANTHER" id="PTHR34385">
    <property type="entry name" value="D-ALANYL-D-ALANINE CARBOXYPEPTIDASE"/>
    <property type="match status" value="1"/>
</dbReference>
<dbReference type="SUPFAM" id="SSF55166">
    <property type="entry name" value="Hedgehog/DD-peptidase"/>
    <property type="match status" value="1"/>
</dbReference>
<reference evidence="3 4" key="1">
    <citation type="submission" date="2020-01" db="EMBL/GenBank/DDBJ databases">
        <title>Paenibacillus sp. nov., isolated from tomato rhizosphere.</title>
        <authorList>
            <person name="Weon H.-Y."/>
            <person name="Lee S.A."/>
        </authorList>
    </citation>
    <scope>NUCLEOTIDE SEQUENCE [LARGE SCALE GENOMIC DNA]</scope>
    <source>
        <strain evidence="3 4">12200R-189</strain>
    </source>
</reference>
<dbReference type="InterPro" id="IPR052179">
    <property type="entry name" value="DD-CPase-like"/>
</dbReference>
<dbReference type="Gene3D" id="3.30.1380.10">
    <property type="match status" value="1"/>
</dbReference>
<organism evidence="3 4">
    <name type="scientific">Paenibacillus lycopersici</name>
    <dbReference type="NCBI Taxonomy" id="2704462"/>
    <lineage>
        <taxon>Bacteria</taxon>
        <taxon>Bacillati</taxon>
        <taxon>Bacillota</taxon>
        <taxon>Bacilli</taxon>
        <taxon>Bacillales</taxon>
        <taxon>Paenibacillaceae</taxon>
        <taxon>Paenibacillus</taxon>
    </lineage>
</organism>
<dbReference type="GO" id="GO:0006508">
    <property type="term" value="P:proteolysis"/>
    <property type="evidence" value="ECO:0007669"/>
    <property type="project" value="InterPro"/>
</dbReference>
<evidence type="ECO:0000313" key="3">
    <source>
        <dbReference type="EMBL" id="QHT63652.1"/>
    </source>
</evidence>
<accession>A0A6C0G7C8</accession>
<protein>
    <submittedName>
        <fullName evidence="3">M15 family metallopeptidase</fullName>
    </submittedName>
</protein>
<dbReference type="EMBL" id="CP048209">
    <property type="protein sequence ID" value="QHT63652.1"/>
    <property type="molecule type" value="Genomic_DNA"/>
</dbReference>
<dbReference type="InterPro" id="IPR058193">
    <property type="entry name" value="VanY/YodJ_core_dom"/>
</dbReference>
<feature type="domain" description="D-alanyl-D-alanine carboxypeptidase-like core" evidence="2">
    <location>
        <begin position="94"/>
        <end position="208"/>
    </location>
</feature>
<dbReference type="KEGG" id="plyc:GXP70_29315"/>
<feature type="region of interest" description="Disordered" evidence="1">
    <location>
        <begin position="30"/>
        <end position="49"/>
    </location>
</feature>
<name>A0A6C0G7C8_9BACL</name>
<evidence type="ECO:0000259" key="2">
    <source>
        <dbReference type="Pfam" id="PF02557"/>
    </source>
</evidence>
<evidence type="ECO:0000256" key="1">
    <source>
        <dbReference type="SAM" id="MobiDB-lite"/>
    </source>
</evidence>
<proteinExistence type="predicted"/>
<dbReference type="Gene3D" id="3.30.200.180">
    <property type="match status" value="1"/>
</dbReference>
<keyword evidence="4" id="KW-1185">Reference proteome</keyword>
<dbReference type="InterPro" id="IPR003709">
    <property type="entry name" value="VanY-like_core_dom"/>
</dbReference>
<dbReference type="GO" id="GO:0008233">
    <property type="term" value="F:peptidase activity"/>
    <property type="evidence" value="ECO:0007669"/>
    <property type="project" value="InterPro"/>
</dbReference>
<sequence>MKKTQLAGLIVLGLIAVQVARYADARNDREEAAPLPETETHTVQAGPNQPYQGNLVLVDQEHPVKEAGRLTDIVNLYDHPELTKGYGLMDTTVNLSRRVAEKWEVLVEAASGDGIRHFVINSGYRNEREQEKLYEQKGADYALPPGYSEHNLGLSMDIGSTETEMSKAPEGKWLSKNAWKYGFILRYPKDKTDITGIQFEPWHFRYVGLPHSKLMHDHQWTLEEYLEALKAHGTMTAAYQGIAYTVAYYPASPTGKTLIRVPDKGAYTVSGNNGDGIIVTTQTEGGQ</sequence>
<dbReference type="AlphaFoldDB" id="A0A6C0G7C8"/>
<dbReference type="RefSeq" id="WP_162360211.1">
    <property type="nucleotide sequence ID" value="NZ_CP048209.1"/>
</dbReference>
<gene>
    <name evidence="3" type="ORF">GXP70_29315</name>
</gene>
<dbReference type="Proteomes" id="UP000476064">
    <property type="component" value="Chromosome"/>
</dbReference>
<dbReference type="CDD" id="cd14852">
    <property type="entry name" value="LD-carboxypeptidase"/>
    <property type="match status" value="1"/>
</dbReference>
<evidence type="ECO:0000313" key="4">
    <source>
        <dbReference type="Proteomes" id="UP000476064"/>
    </source>
</evidence>